<accession>A0AA88HH05</accession>
<keyword evidence="2 7" id="KW-0812">Transmembrane</keyword>
<evidence type="ECO:0000259" key="8">
    <source>
        <dbReference type="PROSITE" id="PS50053"/>
    </source>
</evidence>
<feature type="region of interest" description="Disordered" evidence="6">
    <location>
        <begin position="187"/>
        <end position="208"/>
    </location>
</feature>
<dbReference type="Gene3D" id="3.10.20.90">
    <property type="entry name" value="Phosphatidylinositol 3-kinase Catalytic Subunit, Chain A, domain 1"/>
    <property type="match status" value="1"/>
</dbReference>
<evidence type="ECO:0000313" key="9">
    <source>
        <dbReference type="EMBL" id="KAK2708798.1"/>
    </source>
</evidence>
<dbReference type="SUPFAM" id="SSF54236">
    <property type="entry name" value="Ubiquitin-like"/>
    <property type="match status" value="1"/>
</dbReference>
<feature type="compositionally biased region" description="Pro residues" evidence="6">
    <location>
        <begin position="304"/>
        <end position="316"/>
    </location>
</feature>
<feature type="domain" description="Ubiquitin-like" evidence="8">
    <location>
        <begin position="1"/>
        <end position="75"/>
    </location>
</feature>
<gene>
    <name evidence="9" type="ORF">QYM36_014422</name>
</gene>
<feature type="transmembrane region" description="Helical" evidence="7">
    <location>
        <begin position="264"/>
        <end position="293"/>
    </location>
</feature>
<evidence type="ECO:0000256" key="2">
    <source>
        <dbReference type="ARBA" id="ARBA00022692"/>
    </source>
</evidence>
<dbReference type="EMBL" id="JAVRJZ010000018">
    <property type="protein sequence ID" value="KAK2708798.1"/>
    <property type="molecule type" value="Genomic_DNA"/>
</dbReference>
<protein>
    <recommendedName>
        <fullName evidence="8">Ubiquitin-like domain-containing protein</fullName>
    </recommendedName>
</protein>
<dbReference type="InterPro" id="IPR039751">
    <property type="entry name" value="HERPUD1/2"/>
</dbReference>
<feature type="compositionally biased region" description="Low complexity" evidence="6">
    <location>
        <begin position="326"/>
        <end position="337"/>
    </location>
</feature>
<dbReference type="InterPro" id="IPR000626">
    <property type="entry name" value="Ubiquitin-like_dom"/>
</dbReference>
<dbReference type="Pfam" id="PF00240">
    <property type="entry name" value="ubiquitin"/>
    <property type="match status" value="1"/>
</dbReference>
<feature type="compositionally biased region" description="Polar residues" evidence="6">
    <location>
        <begin position="88"/>
        <end position="98"/>
    </location>
</feature>
<reference evidence="9" key="1">
    <citation type="submission" date="2023-07" db="EMBL/GenBank/DDBJ databases">
        <title>Chromosome-level genome assembly of Artemia franciscana.</title>
        <authorList>
            <person name="Jo E."/>
        </authorList>
    </citation>
    <scope>NUCLEOTIDE SEQUENCE</scope>
    <source>
        <tissue evidence="9">Whole body</tissue>
    </source>
</reference>
<evidence type="ECO:0000256" key="6">
    <source>
        <dbReference type="SAM" id="MobiDB-lite"/>
    </source>
</evidence>
<dbReference type="GO" id="GO:0016020">
    <property type="term" value="C:membrane"/>
    <property type="evidence" value="ECO:0007669"/>
    <property type="project" value="UniProtKB-SubCell"/>
</dbReference>
<feature type="region of interest" description="Disordered" evidence="6">
    <location>
        <begin position="299"/>
        <end position="360"/>
    </location>
</feature>
<dbReference type="PANTHER" id="PTHR12943:SF27">
    <property type="entry name" value="HOMOCYSTEINE-INDUCED ENDOPLASMIC RETICULUM PROTEIN, ISOFORM A"/>
    <property type="match status" value="1"/>
</dbReference>
<proteinExistence type="predicted"/>
<evidence type="ECO:0000313" key="10">
    <source>
        <dbReference type="Proteomes" id="UP001187531"/>
    </source>
</evidence>
<dbReference type="Proteomes" id="UP001187531">
    <property type="component" value="Unassembled WGS sequence"/>
</dbReference>
<comment type="subcellular location">
    <subcellularLocation>
        <location evidence="1">Membrane</location>
    </subcellularLocation>
</comment>
<dbReference type="PANTHER" id="PTHR12943">
    <property type="entry name" value="HOMOCYSTEINE-RESPONSIVE ENDOPLASMIC RETICULUM-RESIDENT UNIQUITIN-LIKE DOMAIN HERPUD PROTEIN FAMILY MEMBER"/>
    <property type="match status" value="1"/>
</dbReference>
<keyword evidence="3 7" id="KW-1133">Transmembrane helix</keyword>
<dbReference type="SMART" id="SM00213">
    <property type="entry name" value="UBQ"/>
    <property type="match status" value="1"/>
</dbReference>
<dbReference type="InterPro" id="IPR029071">
    <property type="entry name" value="Ubiquitin-like_domsf"/>
</dbReference>
<evidence type="ECO:0000256" key="7">
    <source>
        <dbReference type="SAM" id="Phobius"/>
    </source>
</evidence>
<keyword evidence="4 7" id="KW-0472">Membrane</keyword>
<dbReference type="AlphaFoldDB" id="A0AA88HH05"/>
<name>A0AA88HH05_ARTSF</name>
<keyword evidence="5" id="KW-0834">Unfolded protein response</keyword>
<evidence type="ECO:0000256" key="3">
    <source>
        <dbReference type="ARBA" id="ARBA00022989"/>
    </source>
</evidence>
<comment type="caution">
    <text evidence="9">The sequence shown here is derived from an EMBL/GenBank/DDBJ whole genome shotgun (WGS) entry which is preliminary data.</text>
</comment>
<evidence type="ECO:0000256" key="5">
    <source>
        <dbReference type="ARBA" id="ARBA00023230"/>
    </source>
</evidence>
<organism evidence="9 10">
    <name type="scientific">Artemia franciscana</name>
    <name type="common">Brine shrimp</name>
    <name type="synonym">Artemia sanfranciscana</name>
    <dbReference type="NCBI Taxonomy" id="6661"/>
    <lineage>
        <taxon>Eukaryota</taxon>
        <taxon>Metazoa</taxon>
        <taxon>Ecdysozoa</taxon>
        <taxon>Arthropoda</taxon>
        <taxon>Crustacea</taxon>
        <taxon>Branchiopoda</taxon>
        <taxon>Anostraca</taxon>
        <taxon>Artemiidae</taxon>
        <taxon>Artemia</taxon>
    </lineage>
</organism>
<sequence length="386" mass="42996">MKLTIRTANQEFGDLDIECPETMVVRELKAKLCEGHPAHPCISEQRLICSGRLLSDESLLKDCLIDYGNMASFIVHLVCKSRFDRQGSKNTAKPGSTQPSPPFLPQSAQSLGGPFTTVYPWSVSQPTSLTASNTNPSIPQTMEAQYAAWMQAYSYYTYTYFQSLQNTPNQGHNAIYPLFPGVVPSSSTIQNPQPPQPEINNENRENEFRQRRVADQIPEAPPRLQNANVGLDAGLVGAAQIGAANNDEEAVRDWLDWMYTLTRLGILVCFAALHSSTPRIMLVILLGLAVYLYQTRRAQRPNRVPEPNPRVEPPPAPEREDDNNNRNEPNPDQVNNNIPQGMENNPELRQEAAVPPPRPPTALDVVKTALVSFVTSLFPDHQNIFN</sequence>
<feature type="region of interest" description="Disordered" evidence="6">
    <location>
        <begin position="88"/>
        <end position="107"/>
    </location>
</feature>
<dbReference type="PROSITE" id="PS50053">
    <property type="entry name" value="UBIQUITIN_2"/>
    <property type="match status" value="1"/>
</dbReference>
<evidence type="ECO:0000256" key="4">
    <source>
        <dbReference type="ARBA" id="ARBA00023136"/>
    </source>
</evidence>
<dbReference type="GO" id="GO:0030968">
    <property type="term" value="P:endoplasmic reticulum unfolded protein response"/>
    <property type="evidence" value="ECO:0007669"/>
    <property type="project" value="TreeGrafter"/>
</dbReference>
<keyword evidence="10" id="KW-1185">Reference proteome</keyword>
<evidence type="ECO:0000256" key="1">
    <source>
        <dbReference type="ARBA" id="ARBA00004370"/>
    </source>
</evidence>